<evidence type="ECO:0000256" key="3">
    <source>
        <dbReference type="ARBA" id="ARBA00012239"/>
    </source>
</evidence>
<dbReference type="SUPFAM" id="SSF82649">
    <property type="entry name" value="SufE/NifU"/>
    <property type="match status" value="1"/>
</dbReference>
<dbReference type="Gene3D" id="3.90.1150.10">
    <property type="entry name" value="Aspartate Aminotransferase, domain 1"/>
    <property type="match status" value="1"/>
</dbReference>
<evidence type="ECO:0000256" key="1">
    <source>
        <dbReference type="ARBA" id="ARBA00001933"/>
    </source>
</evidence>
<dbReference type="InterPro" id="IPR015422">
    <property type="entry name" value="PyrdxlP-dep_Trfase_small"/>
</dbReference>
<dbReference type="PANTHER" id="PTHR43586">
    <property type="entry name" value="CYSTEINE DESULFURASE"/>
    <property type="match status" value="1"/>
</dbReference>
<comment type="similarity">
    <text evidence="2">Belongs to the class-V pyridoxal-phosphate-dependent aminotransferase family. Csd subfamily.</text>
</comment>
<dbReference type="EMBL" id="BAET01000007">
    <property type="protein sequence ID" value="GAB54900.1"/>
    <property type="molecule type" value="Genomic_DNA"/>
</dbReference>
<protein>
    <recommendedName>
        <fullName evidence="3">cysteine desulfurase</fullName>
        <ecNumber evidence="3">2.8.1.7</ecNumber>
    </recommendedName>
</protein>
<sequence length="569" mass="62118">MSLFKALFPFFDASNEVYLDSAATSQRVNASLLAMQEYYCQYNANVHRGGYVSARLASNKYEDARTVVAEFLGAADASQIIFTSGTTDAINLIANGLNIADLQGSEILLFESEHHANLLPWQHFAAKYSLSLTRIKLGDNGTFNQQERKAALASITRNVAIVAMAHVSNALGNIYPVTELCKRAAEVGALSVIDGTQAPAHITVDVSAIHCDFYAISGHKMYAGTGIGALYGKKHCLEKLTPSKLGGEMISHVTWDAYVLQPVPGRFEAGTPNIAGAIGLAAAATFIQANLQRIQETELALALYLLDKINPLARSQKLVILGNIGTPEYFTKESSAIALLSFYIPKIHANDIAAHFASHGVAIRAGHHCAMPLMQSLSIEGCARISVACYTTYQDIDAFVVSLYQLFQESANDDRKAITKPKQFAKSLSALPTNIGDAVSQAPDWNAKHRLLLIHSKSLATLPTHQRTVATEITGCEARVWMSLIHSDEKQAINASKRKLYAYSESKVIRGILALIIEKVNQLPYEEVSRLDIHQYLNQVGLSHYFSQGRRDGISQVIQAICKKYTQAS</sequence>
<dbReference type="InterPro" id="IPR015424">
    <property type="entry name" value="PyrdxlP-dep_Trfase"/>
</dbReference>
<dbReference type="Proteomes" id="UP000053586">
    <property type="component" value="Unassembled WGS sequence"/>
</dbReference>
<feature type="domain" description="Fe-S metabolism associated" evidence="8">
    <location>
        <begin position="439"/>
        <end position="562"/>
    </location>
</feature>
<dbReference type="GO" id="GO:0030170">
    <property type="term" value="F:pyridoxal phosphate binding"/>
    <property type="evidence" value="ECO:0007669"/>
    <property type="project" value="InterPro"/>
</dbReference>
<accession>H5T9C3</accession>
<organism evidence="9 10">
    <name type="scientific">Glaciecola punicea ACAM 611</name>
    <dbReference type="NCBI Taxonomy" id="1121923"/>
    <lineage>
        <taxon>Bacteria</taxon>
        <taxon>Pseudomonadati</taxon>
        <taxon>Pseudomonadota</taxon>
        <taxon>Gammaproteobacteria</taxon>
        <taxon>Alteromonadales</taxon>
        <taxon>Alteromonadaceae</taxon>
        <taxon>Glaciecola</taxon>
    </lineage>
</organism>
<dbReference type="InterPro" id="IPR000192">
    <property type="entry name" value="Aminotrans_V_dom"/>
</dbReference>
<proteinExistence type="inferred from homology"/>
<evidence type="ECO:0000259" key="8">
    <source>
        <dbReference type="Pfam" id="PF02657"/>
    </source>
</evidence>
<dbReference type="GO" id="GO:0031071">
    <property type="term" value="F:cysteine desulfurase activity"/>
    <property type="evidence" value="ECO:0007669"/>
    <property type="project" value="UniProtKB-EC"/>
</dbReference>
<evidence type="ECO:0000313" key="9">
    <source>
        <dbReference type="EMBL" id="GAB54900.1"/>
    </source>
</evidence>
<evidence type="ECO:0000256" key="4">
    <source>
        <dbReference type="ARBA" id="ARBA00022679"/>
    </source>
</evidence>
<dbReference type="OrthoDB" id="9808002at2"/>
<reference evidence="9 10" key="2">
    <citation type="journal article" date="2017" name="Antonie Van Leeuwenhoek">
        <title>Rhizobium rhizosphaerae sp. nov., a novel species isolated from rice rhizosphere.</title>
        <authorList>
            <person name="Zhao J.J."/>
            <person name="Zhang J."/>
            <person name="Zhang R.J."/>
            <person name="Zhang C.W."/>
            <person name="Yin H.Q."/>
            <person name="Zhang X.X."/>
        </authorList>
    </citation>
    <scope>NUCLEOTIDE SEQUENCE [LARGE SCALE GENOMIC DNA]</scope>
    <source>
        <strain evidence="9 10">ACAM 611</strain>
    </source>
</reference>
<dbReference type="InterPro" id="IPR015421">
    <property type="entry name" value="PyrdxlP-dep_Trfase_major"/>
</dbReference>
<dbReference type="STRING" id="56804.BAE46_00175"/>
<keyword evidence="5" id="KW-0663">Pyridoxal phosphate</keyword>
<keyword evidence="10" id="KW-1185">Reference proteome</keyword>
<dbReference type="CDD" id="cd06453">
    <property type="entry name" value="SufS_like"/>
    <property type="match status" value="1"/>
</dbReference>
<dbReference type="InterPro" id="IPR020578">
    <property type="entry name" value="Aminotrans_V_PyrdxlP_BS"/>
</dbReference>
<keyword evidence="4" id="KW-0808">Transferase</keyword>
<comment type="caution">
    <text evidence="9">The sequence shown here is derived from an EMBL/GenBank/DDBJ whole genome shotgun (WGS) entry which is preliminary data.</text>
</comment>
<comment type="catalytic activity">
    <reaction evidence="6">
        <text>(sulfur carrier)-H + L-cysteine = (sulfur carrier)-SH + L-alanine</text>
        <dbReference type="Rhea" id="RHEA:43892"/>
        <dbReference type="Rhea" id="RHEA-COMP:14737"/>
        <dbReference type="Rhea" id="RHEA-COMP:14739"/>
        <dbReference type="ChEBI" id="CHEBI:29917"/>
        <dbReference type="ChEBI" id="CHEBI:35235"/>
        <dbReference type="ChEBI" id="CHEBI:57972"/>
        <dbReference type="ChEBI" id="CHEBI:64428"/>
        <dbReference type="EC" id="2.8.1.7"/>
    </reaction>
</comment>
<comment type="cofactor">
    <cofactor evidence="1">
        <name>pyridoxal 5'-phosphate</name>
        <dbReference type="ChEBI" id="CHEBI:597326"/>
    </cofactor>
</comment>
<evidence type="ECO:0000256" key="6">
    <source>
        <dbReference type="ARBA" id="ARBA00050776"/>
    </source>
</evidence>
<reference evidence="9 10" key="1">
    <citation type="journal article" date="2012" name="J. Bacteriol.">
        <title>Genome sequence of proteorhodopsin-containing sea ice bacterium Glaciecola punicea ACAM 611T.</title>
        <authorList>
            <person name="Qin Q.-L."/>
            <person name="Xie B.-B."/>
            <person name="Shu Y.-L."/>
            <person name="Rong J.-C."/>
            <person name="Zhao D.-L."/>
            <person name="Zhang X.-Y."/>
            <person name="Chen X.-L."/>
            <person name="Zhou B.-C."/>
            <person name="Zhanga Y.-Z."/>
        </authorList>
    </citation>
    <scope>NUCLEOTIDE SEQUENCE [LARGE SCALE GENOMIC DNA]</scope>
    <source>
        <strain evidence="9 10">ACAM 611</strain>
    </source>
</reference>
<feature type="domain" description="Aminotransferase class V" evidence="7">
    <location>
        <begin position="17"/>
        <end position="399"/>
    </location>
</feature>
<dbReference type="EC" id="2.8.1.7" evidence="3"/>
<dbReference type="RefSeq" id="WP_006003455.1">
    <property type="nucleotide sequence ID" value="NZ_BAET01000007.1"/>
</dbReference>
<evidence type="ECO:0000313" key="10">
    <source>
        <dbReference type="Proteomes" id="UP000053586"/>
    </source>
</evidence>
<dbReference type="GO" id="GO:0006534">
    <property type="term" value="P:cysteine metabolic process"/>
    <property type="evidence" value="ECO:0007669"/>
    <property type="project" value="InterPro"/>
</dbReference>
<name>H5T9C3_9ALTE</name>
<dbReference type="Pfam" id="PF00266">
    <property type="entry name" value="Aminotran_5"/>
    <property type="match status" value="1"/>
</dbReference>
<gene>
    <name evidence="9" type="primary">csd</name>
    <name evidence="9" type="ORF">GPUN_0762</name>
</gene>
<dbReference type="Gene3D" id="3.40.640.10">
    <property type="entry name" value="Type I PLP-dependent aspartate aminotransferase-like (Major domain)"/>
    <property type="match status" value="1"/>
</dbReference>
<dbReference type="Gene3D" id="3.90.1010.10">
    <property type="match status" value="1"/>
</dbReference>
<evidence type="ECO:0000256" key="5">
    <source>
        <dbReference type="ARBA" id="ARBA00022898"/>
    </source>
</evidence>
<dbReference type="SUPFAM" id="SSF53383">
    <property type="entry name" value="PLP-dependent transferases"/>
    <property type="match status" value="1"/>
</dbReference>
<dbReference type="eggNOG" id="COG0520">
    <property type="taxonomic scope" value="Bacteria"/>
</dbReference>
<dbReference type="InterPro" id="IPR010970">
    <property type="entry name" value="Cys_dSase_SufS"/>
</dbReference>
<evidence type="ECO:0000259" key="7">
    <source>
        <dbReference type="Pfam" id="PF00266"/>
    </source>
</evidence>
<dbReference type="PROSITE" id="PS00595">
    <property type="entry name" value="AA_TRANSFER_CLASS_5"/>
    <property type="match status" value="1"/>
</dbReference>
<dbReference type="PANTHER" id="PTHR43586:SF8">
    <property type="entry name" value="CYSTEINE DESULFURASE 1, CHLOROPLASTIC"/>
    <property type="match status" value="1"/>
</dbReference>
<dbReference type="AlphaFoldDB" id="H5T9C3"/>
<dbReference type="Pfam" id="PF02657">
    <property type="entry name" value="SufE"/>
    <property type="match status" value="1"/>
</dbReference>
<dbReference type="InterPro" id="IPR003808">
    <property type="entry name" value="Fe-S_metab-assoc_dom"/>
</dbReference>
<evidence type="ECO:0000256" key="2">
    <source>
        <dbReference type="ARBA" id="ARBA00010447"/>
    </source>
</evidence>